<dbReference type="InterPro" id="IPR000715">
    <property type="entry name" value="Glycosyl_transferase_4"/>
</dbReference>
<dbReference type="GO" id="GO:0046872">
    <property type="term" value="F:metal ion binding"/>
    <property type="evidence" value="ECO:0007669"/>
    <property type="project" value="UniProtKB-KW"/>
</dbReference>
<comment type="subcellular location">
    <subcellularLocation>
        <location evidence="1">Cell membrane</location>
        <topology evidence="1">Multi-pass membrane protein</topology>
    </subcellularLocation>
</comment>
<dbReference type="Pfam" id="PF00953">
    <property type="entry name" value="Glycos_transf_4"/>
    <property type="match status" value="1"/>
</dbReference>
<keyword evidence="5 8" id="KW-1133">Transmembrane helix</keyword>
<evidence type="ECO:0000256" key="4">
    <source>
        <dbReference type="ARBA" id="ARBA00022692"/>
    </source>
</evidence>
<comment type="caution">
    <text evidence="9">The sequence shown here is derived from an EMBL/GenBank/DDBJ whole genome shotgun (WGS) entry which is preliminary data.</text>
</comment>
<dbReference type="Proteomes" id="UP000287330">
    <property type="component" value="Unassembled WGS sequence"/>
</dbReference>
<keyword evidence="2" id="KW-1003">Cell membrane</keyword>
<feature type="transmembrane region" description="Helical" evidence="8">
    <location>
        <begin position="183"/>
        <end position="201"/>
    </location>
</feature>
<feature type="transmembrane region" description="Helical" evidence="8">
    <location>
        <begin position="323"/>
        <end position="342"/>
    </location>
</feature>
<feature type="transmembrane region" description="Helical" evidence="8">
    <location>
        <begin position="72"/>
        <end position="88"/>
    </location>
</feature>
<keyword evidence="7" id="KW-0460">Magnesium</keyword>
<name>A0A432XYM9_9GAMM</name>
<proteinExistence type="predicted"/>
<dbReference type="OrthoDB" id="9783652at2"/>
<protein>
    <submittedName>
        <fullName evidence="9">Undecaprenyl-phosphate alpha-N-acetylglucosaminyl 1-phosphate transferase</fullName>
    </submittedName>
</protein>
<keyword evidence="10" id="KW-1185">Reference proteome</keyword>
<feature type="binding site" evidence="7">
    <location>
        <position position="216"/>
    </location>
    <ligand>
        <name>Mg(2+)</name>
        <dbReference type="ChEBI" id="CHEBI:18420"/>
    </ligand>
</feature>
<keyword evidence="4 8" id="KW-0812">Transmembrane</keyword>
<dbReference type="GO" id="GO:0044038">
    <property type="term" value="P:cell wall macromolecule biosynthetic process"/>
    <property type="evidence" value="ECO:0007669"/>
    <property type="project" value="TreeGrafter"/>
</dbReference>
<feature type="transmembrane region" description="Helical" evidence="8">
    <location>
        <begin position="6"/>
        <end position="23"/>
    </location>
</feature>
<feature type="transmembrane region" description="Helical" evidence="8">
    <location>
        <begin position="159"/>
        <end position="177"/>
    </location>
</feature>
<feature type="transmembrane region" description="Helical" evidence="8">
    <location>
        <begin position="100"/>
        <end position="118"/>
    </location>
</feature>
<keyword evidence="6 8" id="KW-0472">Membrane</keyword>
<feature type="transmembrane region" description="Helical" evidence="8">
    <location>
        <begin position="130"/>
        <end position="152"/>
    </location>
</feature>
<dbReference type="CDD" id="cd06853">
    <property type="entry name" value="GT_WecA_like"/>
    <property type="match status" value="1"/>
</dbReference>
<dbReference type="GO" id="GO:0016780">
    <property type="term" value="F:phosphotransferase activity, for other substituted phosphate groups"/>
    <property type="evidence" value="ECO:0007669"/>
    <property type="project" value="InterPro"/>
</dbReference>
<evidence type="ECO:0000313" key="10">
    <source>
        <dbReference type="Proteomes" id="UP000287330"/>
    </source>
</evidence>
<dbReference type="PANTHER" id="PTHR22926">
    <property type="entry name" value="PHOSPHO-N-ACETYLMURAMOYL-PENTAPEPTIDE-TRANSFERASE"/>
    <property type="match status" value="1"/>
</dbReference>
<organism evidence="9 10">
    <name type="scientific">Idiomarina fontislapidosi</name>
    <dbReference type="NCBI Taxonomy" id="263723"/>
    <lineage>
        <taxon>Bacteria</taxon>
        <taxon>Pseudomonadati</taxon>
        <taxon>Pseudomonadota</taxon>
        <taxon>Gammaproteobacteria</taxon>
        <taxon>Alteromonadales</taxon>
        <taxon>Idiomarinaceae</taxon>
        <taxon>Idiomarina</taxon>
    </lineage>
</organism>
<feature type="transmembrane region" description="Helical" evidence="8">
    <location>
        <begin position="48"/>
        <end position="66"/>
    </location>
</feature>
<sequence length="355" mass="38789">MSIEHWLSLPVCFIVTALAIKHFRHRARTWGLVDHPNERKLHTDKTPLVGGLAIFLGLLFAFGVWAPEQATFRFFILAASLVVAVGIVDDRYDISIRMRLLGQVLAATLIVISGDARIDSLGNLLGNGEILLGPLAGGFTVFAVVGVMNAFNMVDGIDGLLGSLVLVAVAAFAVLCLSVGNSILFFVSAIIFAALIPYLYANMKPEGHSCKVFMGDAGSMLLGFTISWLFIMGSQPAGPLPQVMEPITALFFVAVPFWDLQTVVARRLKQRRNPFRADRQHIHHLYEKAGYSKRVTLTSLLIIGSLIAGVGIFMQLLSVSEPTRLLVFAAIGGGFVYLTKFLKDKMTKQTKLQQE</sequence>
<keyword evidence="7" id="KW-0479">Metal-binding</keyword>
<dbReference type="PANTHER" id="PTHR22926:SF3">
    <property type="entry name" value="UNDECAPRENYL-PHOSPHATE ALPHA-N-ACETYLGLUCOSAMINYL 1-PHOSPHATE TRANSFERASE"/>
    <property type="match status" value="1"/>
</dbReference>
<evidence type="ECO:0000256" key="3">
    <source>
        <dbReference type="ARBA" id="ARBA00022679"/>
    </source>
</evidence>
<evidence type="ECO:0000256" key="7">
    <source>
        <dbReference type="PIRSR" id="PIRSR600715-1"/>
    </source>
</evidence>
<feature type="transmembrane region" description="Helical" evidence="8">
    <location>
        <begin position="295"/>
        <end position="317"/>
    </location>
</feature>
<evidence type="ECO:0000256" key="2">
    <source>
        <dbReference type="ARBA" id="ARBA00022475"/>
    </source>
</evidence>
<feature type="transmembrane region" description="Helical" evidence="8">
    <location>
        <begin position="243"/>
        <end position="264"/>
    </location>
</feature>
<evidence type="ECO:0000256" key="6">
    <source>
        <dbReference type="ARBA" id="ARBA00023136"/>
    </source>
</evidence>
<feature type="binding site" evidence="7">
    <location>
        <position position="152"/>
    </location>
    <ligand>
        <name>Mg(2+)</name>
        <dbReference type="ChEBI" id="CHEBI:18420"/>
    </ligand>
</feature>
<accession>A0A432XYM9</accession>
<dbReference type="GO" id="GO:0005886">
    <property type="term" value="C:plasma membrane"/>
    <property type="evidence" value="ECO:0007669"/>
    <property type="project" value="UniProtKB-SubCell"/>
</dbReference>
<evidence type="ECO:0000256" key="8">
    <source>
        <dbReference type="SAM" id="Phobius"/>
    </source>
</evidence>
<evidence type="ECO:0000256" key="5">
    <source>
        <dbReference type="ARBA" id="ARBA00022989"/>
    </source>
</evidence>
<dbReference type="EMBL" id="PIPV01000005">
    <property type="protein sequence ID" value="RUO53734.1"/>
    <property type="molecule type" value="Genomic_DNA"/>
</dbReference>
<evidence type="ECO:0000256" key="1">
    <source>
        <dbReference type="ARBA" id="ARBA00004651"/>
    </source>
</evidence>
<dbReference type="RefSeq" id="WP_110574380.1">
    <property type="nucleotide sequence ID" value="NZ_PIPV01000005.1"/>
</dbReference>
<dbReference type="GO" id="GO:0009103">
    <property type="term" value="P:lipopolysaccharide biosynthetic process"/>
    <property type="evidence" value="ECO:0007669"/>
    <property type="project" value="TreeGrafter"/>
</dbReference>
<evidence type="ECO:0000313" key="9">
    <source>
        <dbReference type="EMBL" id="RUO53734.1"/>
    </source>
</evidence>
<comment type="cofactor">
    <cofactor evidence="7">
        <name>Mg(2+)</name>
        <dbReference type="ChEBI" id="CHEBI:18420"/>
    </cofactor>
</comment>
<reference evidence="10" key="1">
    <citation type="journal article" date="2018" name="Front. Microbiol.">
        <title>Genome-Based Analysis Reveals the Taxonomy and Diversity of the Family Idiomarinaceae.</title>
        <authorList>
            <person name="Liu Y."/>
            <person name="Lai Q."/>
            <person name="Shao Z."/>
        </authorList>
    </citation>
    <scope>NUCLEOTIDE SEQUENCE [LARGE SCALE GENOMIC DNA]</scope>
    <source>
        <strain evidence="10">F23</strain>
    </source>
</reference>
<feature type="transmembrane region" description="Helical" evidence="8">
    <location>
        <begin position="213"/>
        <end position="231"/>
    </location>
</feature>
<dbReference type="GO" id="GO:0071555">
    <property type="term" value="P:cell wall organization"/>
    <property type="evidence" value="ECO:0007669"/>
    <property type="project" value="TreeGrafter"/>
</dbReference>
<keyword evidence="3 9" id="KW-0808">Transferase</keyword>
<dbReference type="AlphaFoldDB" id="A0A432XYM9"/>
<gene>
    <name evidence="9" type="ORF">CWE25_07545</name>
</gene>